<evidence type="ECO:0000313" key="5">
    <source>
        <dbReference type="EMBL" id="MBN3294266.1"/>
    </source>
</evidence>
<evidence type="ECO:0000259" key="4">
    <source>
        <dbReference type="SMART" id="SM00932"/>
    </source>
</evidence>
<accession>A0ABS2Z6Y9</accession>
<dbReference type="InterPro" id="IPR034904">
    <property type="entry name" value="FSCA_dom_sf"/>
</dbReference>
<name>A0ABS2Z6Y9_POLSE</name>
<dbReference type="Pfam" id="PF01106">
    <property type="entry name" value="NifU"/>
    <property type="match status" value="1"/>
</dbReference>
<feature type="domain" description="Scaffold protein Nfu/NifU N-terminal" evidence="4">
    <location>
        <begin position="6"/>
        <end position="93"/>
    </location>
</feature>
<dbReference type="Pfam" id="PF08712">
    <property type="entry name" value="Nfu_N"/>
    <property type="match status" value="1"/>
</dbReference>
<evidence type="ECO:0000313" key="6">
    <source>
        <dbReference type="Proteomes" id="UP001166052"/>
    </source>
</evidence>
<dbReference type="Gene3D" id="3.30.300.130">
    <property type="entry name" value="Fe-S cluster assembly (FSCA)"/>
    <property type="match status" value="1"/>
</dbReference>
<dbReference type="Proteomes" id="UP001166052">
    <property type="component" value="Unassembled WGS sequence"/>
</dbReference>
<keyword evidence="3" id="KW-0812">Transmembrane</keyword>
<sequence length="268" mass="30575">VRHLLIQTQDTPNPSSLKFLPGQKVLEKGTVDFRSAEEAENSALARELFQIEGVKSVFFGPDFITVNKIGDEISWRDLKPQISEVITTFLESGEPVLTEVQHAENSHSEEDDEIVSMIKELLDTRIRPTVQEDGGDVIFKGFEDGVVKLKLVGSCTGCPSSTVTLKNGIENMLQFYIPEVEEVEQVRQLYIYIYVYMCVCVCVYVYSIYVCIYNIYICVCVCICMYVCTVYNIYIHTHTFFCPLVFHIKLFKITRNNAFRYSSSVNSV</sequence>
<proteinExistence type="inferred from homology"/>
<dbReference type="PANTHER" id="PTHR11178">
    <property type="entry name" value="IRON-SULFUR CLUSTER SCAFFOLD PROTEIN NFU-RELATED"/>
    <property type="match status" value="1"/>
</dbReference>
<gene>
    <name evidence="5" type="primary">Nfu1</name>
    <name evidence="5" type="ORF">GTO92_0022552</name>
</gene>
<dbReference type="SUPFAM" id="SSF110836">
    <property type="entry name" value="Hypothetical protein SAV1430"/>
    <property type="match status" value="1"/>
</dbReference>
<evidence type="ECO:0000256" key="1">
    <source>
        <dbReference type="ARBA" id="ARBA00006420"/>
    </source>
</evidence>
<dbReference type="InterPro" id="IPR036498">
    <property type="entry name" value="Nfu/NifU_N_sf"/>
</dbReference>
<evidence type="ECO:0000256" key="3">
    <source>
        <dbReference type="SAM" id="Phobius"/>
    </source>
</evidence>
<keyword evidence="3" id="KW-0472">Membrane</keyword>
<organism evidence="5 6">
    <name type="scientific">Polypterus senegalus</name>
    <name type="common">Senegal bichir</name>
    <dbReference type="NCBI Taxonomy" id="55291"/>
    <lineage>
        <taxon>Eukaryota</taxon>
        <taxon>Metazoa</taxon>
        <taxon>Chordata</taxon>
        <taxon>Craniata</taxon>
        <taxon>Vertebrata</taxon>
        <taxon>Euteleostomi</taxon>
        <taxon>Actinopterygii</taxon>
        <taxon>Polypteriformes</taxon>
        <taxon>Polypteridae</taxon>
        <taxon>Polypterus</taxon>
    </lineage>
</organism>
<dbReference type="SMART" id="SM00932">
    <property type="entry name" value="Nfu_N"/>
    <property type="match status" value="1"/>
</dbReference>
<protein>
    <recommendedName>
        <fullName evidence="2">NFU1 iron-sulfur cluster scaffold homolog, mitochondrial</fullName>
    </recommendedName>
</protein>
<dbReference type="Gene3D" id="3.30.1370.70">
    <property type="entry name" value="Scaffold protein Nfu/NifU, N-terminal domain"/>
    <property type="match status" value="1"/>
</dbReference>
<dbReference type="EMBL" id="JAAWVN010025904">
    <property type="protein sequence ID" value="MBN3294266.1"/>
    <property type="molecule type" value="Genomic_DNA"/>
</dbReference>
<dbReference type="InterPro" id="IPR014824">
    <property type="entry name" value="Nfu/NifU_N"/>
</dbReference>
<feature type="transmembrane region" description="Helical" evidence="3">
    <location>
        <begin position="189"/>
        <end position="207"/>
    </location>
</feature>
<reference evidence="5" key="1">
    <citation type="journal article" date="2021" name="Cell">
        <title>Tracing the genetic footprints of vertebrate landing in non-teleost ray-finned fishes.</title>
        <authorList>
            <person name="Bi X."/>
            <person name="Wang K."/>
            <person name="Yang L."/>
            <person name="Pan H."/>
            <person name="Jiang H."/>
            <person name="Wei Q."/>
            <person name="Fang M."/>
            <person name="Yu H."/>
            <person name="Zhu C."/>
            <person name="Cai Y."/>
            <person name="He Y."/>
            <person name="Gan X."/>
            <person name="Zeng H."/>
            <person name="Yu D."/>
            <person name="Zhu Y."/>
            <person name="Jiang H."/>
            <person name="Qiu Q."/>
            <person name="Yang H."/>
            <person name="Zhang Y.E."/>
            <person name="Wang W."/>
            <person name="Zhu M."/>
            <person name="He S."/>
            <person name="Zhang G."/>
        </authorList>
    </citation>
    <scope>NUCLEOTIDE SEQUENCE</scope>
    <source>
        <strain evidence="5">Bchr_001</strain>
    </source>
</reference>
<feature type="non-terminal residue" evidence="5">
    <location>
        <position position="1"/>
    </location>
</feature>
<dbReference type="SUPFAM" id="SSF117916">
    <property type="entry name" value="Fe-S cluster assembly (FSCA) domain-like"/>
    <property type="match status" value="1"/>
</dbReference>
<feature type="non-terminal residue" evidence="5">
    <location>
        <position position="268"/>
    </location>
</feature>
<feature type="transmembrane region" description="Helical" evidence="3">
    <location>
        <begin position="213"/>
        <end position="234"/>
    </location>
</feature>
<evidence type="ECO:0000256" key="2">
    <source>
        <dbReference type="ARBA" id="ARBA00018782"/>
    </source>
</evidence>
<comment type="caution">
    <text evidence="5">The sequence shown here is derived from an EMBL/GenBank/DDBJ whole genome shotgun (WGS) entry which is preliminary data.</text>
</comment>
<dbReference type="InterPro" id="IPR001075">
    <property type="entry name" value="NIF_FeS_clus_asmbl_NifU_C"/>
</dbReference>
<keyword evidence="3" id="KW-1133">Transmembrane helix</keyword>
<dbReference type="PANTHER" id="PTHR11178:SF45">
    <property type="entry name" value="NFU1 IRON-SULFUR CLUSTER SCAFFOLD HOMOLOG, MITOCHONDRIAL"/>
    <property type="match status" value="1"/>
</dbReference>
<comment type="similarity">
    <text evidence="1">Belongs to the NifU family.</text>
</comment>
<keyword evidence="6" id="KW-1185">Reference proteome</keyword>